<dbReference type="Pfam" id="PF07005">
    <property type="entry name" value="SBD_N"/>
    <property type="match status" value="1"/>
</dbReference>
<keyword evidence="10" id="KW-1185">Reference proteome</keyword>
<name>A0A6M5Y8H0_9BACT</name>
<evidence type="ECO:0000313" key="10">
    <source>
        <dbReference type="Proteomes" id="UP000502756"/>
    </source>
</evidence>
<evidence type="ECO:0000256" key="2">
    <source>
        <dbReference type="ARBA" id="ARBA00022679"/>
    </source>
</evidence>
<evidence type="ECO:0000259" key="8">
    <source>
        <dbReference type="Pfam" id="PF17042"/>
    </source>
</evidence>
<feature type="domain" description="Four-carbon acid sugar kinase N-terminal" evidence="7">
    <location>
        <begin position="35"/>
        <end position="270"/>
    </location>
</feature>
<dbReference type="Proteomes" id="UP000502756">
    <property type="component" value="Chromosome"/>
</dbReference>
<protein>
    <recommendedName>
        <fullName evidence="11">Hydroxyacid dehydrogenase</fullName>
    </recommendedName>
</protein>
<comment type="similarity">
    <text evidence="1">Belongs to the four-carbon acid sugar kinase family.</text>
</comment>
<dbReference type="Gene3D" id="3.40.980.20">
    <property type="entry name" value="Four-carbon acid sugar kinase, nucleotide binding domain"/>
    <property type="match status" value="1"/>
</dbReference>
<dbReference type="GO" id="GO:0005524">
    <property type="term" value="F:ATP binding"/>
    <property type="evidence" value="ECO:0007669"/>
    <property type="project" value="UniProtKB-KW"/>
</dbReference>
<dbReference type="InterPro" id="IPR037051">
    <property type="entry name" value="4-carb_acid_sugar_kinase_N_sf"/>
</dbReference>
<evidence type="ECO:0000259" key="7">
    <source>
        <dbReference type="Pfam" id="PF07005"/>
    </source>
</evidence>
<keyword evidence="3" id="KW-0547">Nucleotide-binding</keyword>
<dbReference type="AlphaFoldDB" id="A0A6M5Y8H0"/>
<evidence type="ECO:0000256" key="4">
    <source>
        <dbReference type="ARBA" id="ARBA00022777"/>
    </source>
</evidence>
<dbReference type="KEGG" id="stae:HNV11_06440"/>
<dbReference type="InterPro" id="IPR042213">
    <property type="entry name" value="NBD_C_sf"/>
</dbReference>
<gene>
    <name evidence="9" type="ORF">HNV11_06440</name>
</gene>
<organism evidence="9 10">
    <name type="scientific">Spirosoma taeanense</name>
    <dbReference type="NCBI Taxonomy" id="2735870"/>
    <lineage>
        <taxon>Bacteria</taxon>
        <taxon>Pseudomonadati</taxon>
        <taxon>Bacteroidota</taxon>
        <taxon>Cytophagia</taxon>
        <taxon>Cytophagales</taxon>
        <taxon>Cytophagaceae</taxon>
        <taxon>Spirosoma</taxon>
    </lineage>
</organism>
<proteinExistence type="inferred from homology"/>
<keyword evidence="2" id="KW-0808">Transferase</keyword>
<keyword evidence="4" id="KW-0418">Kinase</keyword>
<dbReference type="GO" id="GO:0016301">
    <property type="term" value="F:kinase activity"/>
    <property type="evidence" value="ECO:0007669"/>
    <property type="project" value="UniProtKB-KW"/>
</dbReference>
<evidence type="ECO:0000256" key="5">
    <source>
        <dbReference type="ARBA" id="ARBA00022840"/>
    </source>
</evidence>
<reference evidence="9 10" key="1">
    <citation type="submission" date="2020-05" db="EMBL/GenBank/DDBJ databases">
        <title>Genome sequencing of Spirosoma sp. TS118.</title>
        <authorList>
            <person name="Lee J.-H."/>
            <person name="Jeong S."/>
            <person name="Zhao L."/>
            <person name="Jung J.-H."/>
            <person name="Kim M.-K."/>
            <person name="Lim S."/>
        </authorList>
    </citation>
    <scope>NUCLEOTIDE SEQUENCE [LARGE SCALE GENOMIC DNA]</scope>
    <source>
        <strain evidence="9 10">TS118</strain>
    </source>
</reference>
<dbReference type="InterPro" id="IPR010737">
    <property type="entry name" value="4-carb_acid_sugar_kinase_N"/>
</dbReference>
<dbReference type="InterPro" id="IPR031475">
    <property type="entry name" value="NBD_C"/>
</dbReference>
<keyword evidence="5" id="KW-0067">ATP-binding</keyword>
<keyword evidence="6" id="KW-0119">Carbohydrate metabolism</keyword>
<evidence type="ECO:0000256" key="1">
    <source>
        <dbReference type="ARBA" id="ARBA00005715"/>
    </source>
</evidence>
<dbReference type="SUPFAM" id="SSF142764">
    <property type="entry name" value="YgbK-like"/>
    <property type="match status" value="1"/>
</dbReference>
<evidence type="ECO:0000256" key="3">
    <source>
        <dbReference type="ARBA" id="ARBA00022741"/>
    </source>
</evidence>
<accession>A0A6M5Y8H0</accession>
<evidence type="ECO:0000256" key="6">
    <source>
        <dbReference type="ARBA" id="ARBA00023277"/>
    </source>
</evidence>
<dbReference type="EMBL" id="CP053435">
    <property type="protein sequence ID" value="QJW89052.1"/>
    <property type="molecule type" value="Genomic_DNA"/>
</dbReference>
<dbReference type="Gene3D" id="3.40.50.10840">
    <property type="entry name" value="Putative sugar-binding, N-terminal domain"/>
    <property type="match status" value="1"/>
</dbReference>
<evidence type="ECO:0008006" key="11">
    <source>
        <dbReference type="Google" id="ProtNLM"/>
    </source>
</evidence>
<feature type="domain" description="Four-carbon acid sugar kinase nucleotide binding" evidence="8">
    <location>
        <begin position="296"/>
        <end position="458"/>
    </location>
</feature>
<evidence type="ECO:0000313" key="9">
    <source>
        <dbReference type="EMBL" id="QJW89052.1"/>
    </source>
</evidence>
<sequence>MHENAIQTLRQLPPDYKTELLPAIREEFIRSEKTIVVLDDDPTGTQTCYDVTVLTSWRVALIAEELRKKPSILYILTNSRSLPEQEAVDLTLEVGSNVNKAAQESGRQIVVISRSDSTLRGHFPAEVDAIARTMNMQEAVIVFIPAFIEGGRFTLNDVHYIVENETLVPVSDTPFAHDVVFGYKQANLKQWVEEKTAGRIRAEDVNSISIEDIRIGGPQAVSEQLTTCAAGTVCVVNAASYRDLEVVVMGLLLAEKQGKTFLYRSSATFVPIRAGLESSRMFLPRKEDTRLAQGALVIVGSHVPKTTRQLFWLLENGHYRTVEVNVGELLHSEELANRAELIGKQTDGWLANGEDVVLYTSRRLEAGPDPKSSLMINALVSDFLVSILKGLTVRPKFIVAKGGITSSDLASKGLATEKAMVLGPVIPGVPVWQMDAASKFPGILYVVFPGNVGDETALLEVCRKLGG</sequence>
<dbReference type="Pfam" id="PF17042">
    <property type="entry name" value="NBD_C"/>
    <property type="match status" value="1"/>
</dbReference>